<dbReference type="Gene3D" id="3.40.50.720">
    <property type="entry name" value="NAD(P)-binding Rossmann-like Domain"/>
    <property type="match status" value="1"/>
</dbReference>
<dbReference type="PANTHER" id="PTHR12286:SF5">
    <property type="entry name" value="SACCHAROPINE DEHYDROGENASE-LIKE OXIDOREDUCTASE"/>
    <property type="match status" value="1"/>
</dbReference>
<gene>
    <name evidence="4" type="ORF">JR316_002572</name>
</gene>
<dbReference type="GO" id="GO:0005739">
    <property type="term" value="C:mitochondrion"/>
    <property type="evidence" value="ECO:0007669"/>
    <property type="project" value="TreeGrafter"/>
</dbReference>
<organism evidence="4">
    <name type="scientific">Psilocybe cubensis</name>
    <name type="common">Psychedelic mushroom</name>
    <name type="synonym">Stropharia cubensis</name>
    <dbReference type="NCBI Taxonomy" id="181762"/>
    <lineage>
        <taxon>Eukaryota</taxon>
        <taxon>Fungi</taxon>
        <taxon>Dikarya</taxon>
        <taxon>Basidiomycota</taxon>
        <taxon>Agaricomycotina</taxon>
        <taxon>Agaricomycetes</taxon>
        <taxon>Agaricomycetidae</taxon>
        <taxon>Agaricales</taxon>
        <taxon>Agaricineae</taxon>
        <taxon>Strophariaceae</taxon>
        <taxon>Psilocybe</taxon>
    </lineage>
</organism>
<sequence>MNEKTDILLLGATGYTGGLITRYLSVHPQRAHFSLALGARSADKLKKFAQELGLSGSVKFVQVDVTKEDEVEAAVKSTRVVINTVGPYWLWGTPVVRSCVRNGVHYVDLTGETTFIRRIITEFDYFATKTGSIIVPACGFDSIPSDITAYLANKTLKSLGPTPTGEYLAAGESTSAVMTVGGVSGGTVASMMVALEAVPKNETKESMLPYSISPFIGLKTQPFRFLYNLVIPGSKTLTGGHWVMAASNKAIVERSFGLLEIQNLTAKNKDSQIARYGPQFSYHEFMVTSGAVSAIVLTATLLIGFGLLLVKPIRHVAKAFLPKSGDGPTDEDMQKGFLKMTNITTSTSSPSLKVETVIKGKGDPGYLLTAIMISESALCFLLPPVSESSKIQPGKIGNIHSLPPLAQKGGVLTPVTAFGDVLIQRLEESGRFEFSSSVVNDAIHKKDA</sequence>
<dbReference type="EMBL" id="JAFIQS010000002">
    <property type="protein sequence ID" value="KAG5173067.1"/>
    <property type="molecule type" value="Genomic_DNA"/>
</dbReference>
<dbReference type="GO" id="GO:0005886">
    <property type="term" value="C:plasma membrane"/>
    <property type="evidence" value="ECO:0007669"/>
    <property type="project" value="TreeGrafter"/>
</dbReference>
<dbReference type="PANTHER" id="PTHR12286">
    <property type="entry name" value="SACCHAROPINE DEHYDROGENASE-LIKE OXIDOREDUCTASE"/>
    <property type="match status" value="1"/>
</dbReference>
<accession>A0A8H7Y5Y6</accession>
<evidence type="ECO:0000256" key="1">
    <source>
        <dbReference type="ARBA" id="ARBA00038048"/>
    </source>
</evidence>
<dbReference type="GO" id="GO:0005811">
    <property type="term" value="C:lipid droplet"/>
    <property type="evidence" value="ECO:0007669"/>
    <property type="project" value="TreeGrafter"/>
</dbReference>
<comment type="similarity">
    <text evidence="1">Belongs to the saccharopine dehydrogenase family.</text>
</comment>
<dbReference type="InterPro" id="IPR005097">
    <property type="entry name" value="Sacchrp_dh_NADP-bd"/>
</dbReference>
<name>A0A8H7Y5Y6_PSICU</name>
<evidence type="ECO:0000313" key="4">
    <source>
        <dbReference type="EMBL" id="KAG5173067.1"/>
    </source>
</evidence>
<comment type="caution">
    <text evidence="4">The sequence shown here is derived from an EMBL/GenBank/DDBJ whole genome shotgun (WGS) entry which is preliminary data.</text>
</comment>
<dbReference type="GO" id="GO:0009247">
    <property type="term" value="P:glycolipid biosynthetic process"/>
    <property type="evidence" value="ECO:0007669"/>
    <property type="project" value="TreeGrafter"/>
</dbReference>
<evidence type="ECO:0000256" key="2">
    <source>
        <dbReference type="SAM" id="Phobius"/>
    </source>
</evidence>
<dbReference type="SUPFAM" id="SSF51735">
    <property type="entry name" value="NAD(P)-binding Rossmann-fold domains"/>
    <property type="match status" value="1"/>
</dbReference>
<proteinExistence type="inferred from homology"/>
<keyword evidence="2" id="KW-0812">Transmembrane</keyword>
<keyword evidence="2" id="KW-0472">Membrane</keyword>
<dbReference type="OrthoDB" id="10268090at2759"/>
<protein>
    <recommendedName>
        <fullName evidence="3">Saccharopine dehydrogenase NADP binding domain-containing protein</fullName>
    </recommendedName>
</protein>
<feature type="domain" description="Saccharopine dehydrogenase NADP binding" evidence="3">
    <location>
        <begin position="7"/>
        <end position="113"/>
    </location>
</feature>
<feature type="transmembrane region" description="Helical" evidence="2">
    <location>
        <begin position="285"/>
        <end position="310"/>
    </location>
</feature>
<dbReference type="AlphaFoldDB" id="A0A8H7Y5Y6"/>
<dbReference type="InterPro" id="IPR036291">
    <property type="entry name" value="NAD(P)-bd_dom_sf"/>
</dbReference>
<reference evidence="4" key="1">
    <citation type="submission" date="2021-02" db="EMBL/GenBank/DDBJ databases">
        <title>Psilocybe cubensis genome.</title>
        <authorList>
            <person name="Mckernan K.J."/>
            <person name="Crawford S."/>
            <person name="Trippe A."/>
            <person name="Kane L.T."/>
            <person name="Mclaughlin S."/>
        </authorList>
    </citation>
    <scope>NUCLEOTIDE SEQUENCE [LARGE SCALE GENOMIC DNA]</scope>
    <source>
        <strain evidence="4">MGC-MH-2018</strain>
    </source>
</reference>
<dbReference type="InterPro" id="IPR051276">
    <property type="entry name" value="Saccharopine_DH-like_oxidrdct"/>
</dbReference>
<keyword evidence="2" id="KW-1133">Transmembrane helix</keyword>
<evidence type="ECO:0000259" key="3">
    <source>
        <dbReference type="Pfam" id="PF03435"/>
    </source>
</evidence>
<dbReference type="Pfam" id="PF03435">
    <property type="entry name" value="Sacchrp_dh_NADP"/>
    <property type="match status" value="1"/>
</dbReference>